<evidence type="ECO:0000313" key="4">
    <source>
        <dbReference type="Proteomes" id="UP000236732"/>
    </source>
</evidence>
<dbReference type="Pfam" id="PF03713">
    <property type="entry name" value="DUF305"/>
    <property type="match status" value="1"/>
</dbReference>
<sequence>MVPALLGMVLMTGCAAAADTTVDHVQADVTFSKDMIGHHQETIRLAEAGAKQGGSAYVRDLSKKLIAAEQTDIDMMASWLQSWQVAVPVAGARAAGADIPAGDGFDEQWLKALSEHLKHGVHMSEQVKTEGEHGPTKEMAERLIKEQSAELAEIDKRLS</sequence>
<accession>A0A1H6EPX1</accession>
<gene>
    <name evidence="3" type="ORF">SAMN05444920_114196</name>
</gene>
<dbReference type="InterPro" id="IPR012347">
    <property type="entry name" value="Ferritin-like"/>
</dbReference>
<feature type="chain" id="PRO_5009297293" evidence="1">
    <location>
        <begin position="18"/>
        <end position="159"/>
    </location>
</feature>
<evidence type="ECO:0000256" key="1">
    <source>
        <dbReference type="SAM" id="SignalP"/>
    </source>
</evidence>
<keyword evidence="4" id="KW-1185">Reference proteome</keyword>
<keyword evidence="1" id="KW-0732">Signal</keyword>
<dbReference type="EMBL" id="FNVT01000014">
    <property type="protein sequence ID" value="SEG99920.1"/>
    <property type="molecule type" value="Genomic_DNA"/>
</dbReference>
<dbReference type="InterPro" id="IPR005183">
    <property type="entry name" value="DUF305_CopM-like"/>
</dbReference>
<dbReference type="Proteomes" id="UP000236732">
    <property type="component" value="Unassembled WGS sequence"/>
</dbReference>
<dbReference type="PANTHER" id="PTHR36933">
    <property type="entry name" value="SLL0788 PROTEIN"/>
    <property type="match status" value="1"/>
</dbReference>
<reference evidence="3 4" key="1">
    <citation type="submission" date="2016-10" db="EMBL/GenBank/DDBJ databases">
        <authorList>
            <person name="de Groot N.N."/>
        </authorList>
    </citation>
    <scope>NUCLEOTIDE SEQUENCE [LARGE SCALE GENOMIC DNA]</scope>
    <source>
        <strain evidence="3 4">CGMCC 4.7037</strain>
    </source>
</reference>
<feature type="signal peptide" evidence="1">
    <location>
        <begin position="1"/>
        <end position="17"/>
    </location>
</feature>
<proteinExistence type="predicted"/>
<dbReference type="Gene3D" id="1.20.1260.10">
    <property type="match status" value="2"/>
</dbReference>
<name>A0A1H6EPX1_9ACTN</name>
<protein>
    <submittedName>
        <fullName evidence="3">Uncharacterized conserved protein, DUF305 family</fullName>
    </submittedName>
</protein>
<feature type="domain" description="DUF305" evidence="2">
    <location>
        <begin position="28"/>
        <end position="155"/>
    </location>
</feature>
<dbReference type="RefSeq" id="WP_235030671.1">
    <property type="nucleotide sequence ID" value="NZ_FNVT01000014.1"/>
</dbReference>
<evidence type="ECO:0000313" key="3">
    <source>
        <dbReference type="EMBL" id="SEG99920.1"/>
    </source>
</evidence>
<organism evidence="3 4">
    <name type="scientific">Nonomuraea solani</name>
    <dbReference type="NCBI Taxonomy" id="1144553"/>
    <lineage>
        <taxon>Bacteria</taxon>
        <taxon>Bacillati</taxon>
        <taxon>Actinomycetota</taxon>
        <taxon>Actinomycetes</taxon>
        <taxon>Streptosporangiales</taxon>
        <taxon>Streptosporangiaceae</taxon>
        <taxon>Nonomuraea</taxon>
    </lineage>
</organism>
<dbReference type="AlphaFoldDB" id="A0A1H6EPX1"/>
<dbReference type="PANTHER" id="PTHR36933:SF1">
    <property type="entry name" value="SLL0788 PROTEIN"/>
    <property type="match status" value="1"/>
</dbReference>
<evidence type="ECO:0000259" key="2">
    <source>
        <dbReference type="Pfam" id="PF03713"/>
    </source>
</evidence>